<evidence type="ECO:0008006" key="10">
    <source>
        <dbReference type="Google" id="ProtNLM"/>
    </source>
</evidence>
<evidence type="ECO:0000256" key="1">
    <source>
        <dbReference type="ARBA" id="ARBA00022679"/>
    </source>
</evidence>
<evidence type="ECO:0000256" key="3">
    <source>
        <dbReference type="ARBA" id="ARBA00022722"/>
    </source>
</evidence>
<reference evidence="9" key="1">
    <citation type="journal article" date="2019" name="Sci. Rep.">
        <title>Draft genome of Tanacetum cinerariifolium, the natural source of mosquito coil.</title>
        <authorList>
            <person name="Yamashiro T."/>
            <person name="Shiraishi A."/>
            <person name="Satake H."/>
            <person name="Nakayama K."/>
        </authorList>
    </citation>
    <scope>NUCLEOTIDE SEQUENCE</scope>
</reference>
<dbReference type="InterPro" id="IPR050951">
    <property type="entry name" value="Retrovirus_Pol_polyprotein"/>
</dbReference>
<organism evidence="9">
    <name type="scientific">Tanacetum cinerariifolium</name>
    <name type="common">Dalmatian daisy</name>
    <name type="synonym">Chrysanthemum cinerariifolium</name>
    <dbReference type="NCBI Taxonomy" id="118510"/>
    <lineage>
        <taxon>Eukaryota</taxon>
        <taxon>Viridiplantae</taxon>
        <taxon>Streptophyta</taxon>
        <taxon>Embryophyta</taxon>
        <taxon>Tracheophyta</taxon>
        <taxon>Spermatophyta</taxon>
        <taxon>Magnoliopsida</taxon>
        <taxon>eudicotyledons</taxon>
        <taxon>Gunneridae</taxon>
        <taxon>Pentapetalae</taxon>
        <taxon>asterids</taxon>
        <taxon>campanulids</taxon>
        <taxon>Asterales</taxon>
        <taxon>Asteraceae</taxon>
        <taxon>Asteroideae</taxon>
        <taxon>Anthemideae</taxon>
        <taxon>Anthemidinae</taxon>
        <taxon>Tanacetum</taxon>
    </lineage>
</organism>
<evidence type="ECO:0000256" key="5">
    <source>
        <dbReference type="ARBA" id="ARBA00022801"/>
    </source>
</evidence>
<keyword evidence="1" id="KW-0808">Transferase</keyword>
<protein>
    <recommendedName>
        <fullName evidence="10">Reverse transcriptase domain-containing protein</fullName>
    </recommendedName>
</protein>
<dbReference type="Pfam" id="PF17921">
    <property type="entry name" value="Integrase_H2C2"/>
    <property type="match status" value="1"/>
</dbReference>
<dbReference type="Gene3D" id="1.10.340.70">
    <property type="match status" value="1"/>
</dbReference>
<dbReference type="InterPro" id="IPR043128">
    <property type="entry name" value="Rev_trsase/Diguanyl_cyclase"/>
</dbReference>
<dbReference type="SUPFAM" id="SSF56672">
    <property type="entry name" value="DNA/RNA polymerases"/>
    <property type="match status" value="1"/>
</dbReference>
<sequence length="416" mass="48004">MDWLAKYHALIVCDEKVVRIPYGDEVYLAQVTSKKAKDKSGEKRLEDVPIIREFPKVFPEDLPGLPPARQVEFQIDLLPGTALVARSPYRLAPAEMIDDLFGQLEGSRVYSKIDMRYDYHQLRVCEEDIPKTTFRTRYGRYELQGSENFMVYCDASHKGLGTVLMQNEKVIAYASRQLKEKSKPLRVRALVMIIGLKLPKQILSAQSKAKKEENFINKDLALIMHDSHKSKYSIYPGLDKMYQDLKKLYWWPNMKAEIATYVSKCLTCAKKSLNKALGTRLDISTTYHLEIDGQSERTIQTLEDMLHACVLDFGKEQLSRVHSTFHISKLKKCMADEPLAIPLDEIQVDDKLNFIKEPVEVMDSKVKCLKQSRILIVKVHWNSKRGHEFTWEHEDQMQKKYPHLFSNSAPVADTTS</sequence>
<dbReference type="Gene3D" id="3.10.10.10">
    <property type="entry name" value="HIV Type 1 Reverse Transcriptase, subunit A, domain 1"/>
    <property type="match status" value="1"/>
</dbReference>
<dbReference type="EMBL" id="BKCJ010183107">
    <property type="protein sequence ID" value="GEY49235.1"/>
    <property type="molecule type" value="Genomic_DNA"/>
</dbReference>
<dbReference type="InterPro" id="IPR043502">
    <property type="entry name" value="DNA/RNA_pol_sf"/>
</dbReference>
<gene>
    <name evidence="9" type="ORF">Tci_421209</name>
</gene>
<feature type="domain" description="Reverse transcriptase RNase H-like" evidence="7">
    <location>
        <begin position="146"/>
        <end position="183"/>
    </location>
</feature>
<evidence type="ECO:0000256" key="6">
    <source>
        <dbReference type="ARBA" id="ARBA00022918"/>
    </source>
</evidence>
<name>A0A699HMK9_TANCI</name>
<evidence type="ECO:0000313" key="9">
    <source>
        <dbReference type="EMBL" id="GEY49235.1"/>
    </source>
</evidence>
<evidence type="ECO:0000259" key="8">
    <source>
        <dbReference type="Pfam" id="PF17921"/>
    </source>
</evidence>
<dbReference type="GO" id="GO:0004519">
    <property type="term" value="F:endonuclease activity"/>
    <property type="evidence" value="ECO:0007669"/>
    <property type="project" value="UniProtKB-KW"/>
</dbReference>
<dbReference type="PANTHER" id="PTHR37984">
    <property type="entry name" value="PROTEIN CBG26694"/>
    <property type="match status" value="1"/>
</dbReference>
<dbReference type="GO" id="GO:0016787">
    <property type="term" value="F:hydrolase activity"/>
    <property type="evidence" value="ECO:0007669"/>
    <property type="project" value="UniProtKB-KW"/>
</dbReference>
<dbReference type="AlphaFoldDB" id="A0A699HMK9"/>
<evidence type="ECO:0000256" key="2">
    <source>
        <dbReference type="ARBA" id="ARBA00022695"/>
    </source>
</evidence>
<dbReference type="InterPro" id="IPR041588">
    <property type="entry name" value="Integrase_H2C2"/>
</dbReference>
<keyword evidence="4" id="KW-0255">Endonuclease</keyword>
<dbReference type="Gene3D" id="3.30.70.270">
    <property type="match status" value="1"/>
</dbReference>
<dbReference type="Pfam" id="PF17917">
    <property type="entry name" value="RT_RNaseH"/>
    <property type="match status" value="1"/>
</dbReference>
<keyword evidence="5" id="KW-0378">Hydrolase</keyword>
<dbReference type="GO" id="GO:0003964">
    <property type="term" value="F:RNA-directed DNA polymerase activity"/>
    <property type="evidence" value="ECO:0007669"/>
    <property type="project" value="UniProtKB-KW"/>
</dbReference>
<keyword evidence="3" id="KW-0540">Nuclease</keyword>
<dbReference type="InterPro" id="IPR041373">
    <property type="entry name" value="RT_RNaseH"/>
</dbReference>
<dbReference type="PANTHER" id="PTHR37984:SF5">
    <property type="entry name" value="PROTEIN NYNRIN-LIKE"/>
    <property type="match status" value="1"/>
</dbReference>
<evidence type="ECO:0000259" key="7">
    <source>
        <dbReference type="Pfam" id="PF17917"/>
    </source>
</evidence>
<evidence type="ECO:0000256" key="4">
    <source>
        <dbReference type="ARBA" id="ARBA00022759"/>
    </source>
</evidence>
<proteinExistence type="predicted"/>
<accession>A0A699HMK9</accession>
<keyword evidence="6" id="KW-0695">RNA-directed DNA polymerase</keyword>
<feature type="domain" description="Integrase zinc-binding" evidence="8">
    <location>
        <begin position="222"/>
        <end position="270"/>
    </location>
</feature>
<comment type="caution">
    <text evidence="9">The sequence shown here is derived from an EMBL/GenBank/DDBJ whole genome shotgun (WGS) entry which is preliminary data.</text>
</comment>
<keyword evidence="2" id="KW-0548">Nucleotidyltransferase</keyword>